<dbReference type="Pfam" id="PF01965">
    <property type="entry name" value="DJ-1_PfpI"/>
    <property type="match status" value="1"/>
</dbReference>
<proteinExistence type="predicted"/>
<dbReference type="EMBL" id="CP119951">
    <property type="protein sequence ID" value="WFC94773.1"/>
    <property type="molecule type" value="Genomic_DNA"/>
</dbReference>
<comment type="catalytic activity">
    <reaction evidence="2">
        <text>methylglyoxal + H2O = (R)-lactate + H(+)</text>
        <dbReference type="Rhea" id="RHEA:27754"/>
        <dbReference type="ChEBI" id="CHEBI:15377"/>
        <dbReference type="ChEBI" id="CHEBI:15378"/>
        <dbReference type="ChEBI" id="CHEBI:16004"/>
        <dbReference type="ChEBI" id="CHEBI:17158"/>
        <dbReference type="EC" id="4.2.1.130"/>
    </reaction>
</comment>
<evidence type="ECO:0000256" key="2">
    <source>
        <dbReference type="ARBA" id="ARBA00048082"/>
    </source>
</evidence>
<dbReference type="Gene3D" id="3.40.50.880">
    <property type="match status" value="1"/>
</dbReference>
<dbReference type="PANTHER" id="PTHR48094">
    <property type="entry name" value="PROTEIN/NUCLEIC ACID DEGLYCASE DJ-1-RELATED"/>
    <property type="match status" value="1"/>
</dbReference>
<dbReference type="InterPro" id="IPR050325">
    <property type="entry name" value="Prot/Nucl_acid_deglycase"/>
</dbReference>
<name>A0AAF0ISB6_9BASI</name>
<evidence type="ECO:0000313" key="4">
    <source>
        <dbReference type="EMBL" id="WFC94773.1"/>
    </source>
</evidence>
<evidence type="ECO:0000259" key="3">
    <source>
        <dbReference type="Pfam" id="PF01965"/>
    </source>
</evidence>
<dbReference type="GO" id="GO:0016787">
    <property type="term" value="F:hydrolase activity"/>
    <property type="evidence" value="ECO:0007669"/>
    <property type="project" value="UniProtKB-KW"/>
</dbReference>
<feature type="domain" description="DJ-1/PfpI" evidence="3">
    <location>
        <begin position="3"/>
        <end position="183"/>
    </location>
</feature>
<evidence type="ECO:0000256" key="1">
    <source>
        <dbReference type="ARBA" id="ARBA00013134"/>
    </source>
</evidence>
<dbReference type="Proteomes" id="UP001216638">
    <property type="component" value="Chromosome 1"/>
</dbReference>
<sequence>MTRALVLLAEGTEEMEFSIAYDVLVRAGVDVQSVYVPAEGMPNTPEPGYVTAARGVKIVPDTTLAQLGDAPPFDAIVVPGGVGGANILSQDKTVLSMLKSAYDADKVVGAICAGSLAPLRAQIGLGGPITSHPSVKEQLHEGASRALLTSAYAYEDKAVVVAKNLVTSRGPGTSFVFALALVEKLMGPEVRAKVAAPMMLEERL</sequence>
<dbReference type="GO" id="GO:0006979">
    <property type="term" value="P:response to oxidative stress"/>
    <property type="evidence" value="ECO:0007669"/>
    <property type="project" value="TreeGrafter"/>
</dbReference>
<reference evidence="4" key="1">
    <citation type="submission" date="2023-03" db="EMBL/GenBank/DDBJ databases">
        <title>Mating type loci evolution in Malassezia.</title>
        <authorList>
            <person name="Coelho M.A."/>
        </authorList>
    </citation>
    <scope>NUCLEOTIDE SEQUENCE</scope>
    <source>
        <strain evidence="4">CBS 14135</strain>
    </source>
</reference>
<dbReference type="GO" id="GO:0005634">
    <property type="term" value="C:nucleus"/>
    <property type="evidence" value="ECO:0007669"/>
    <property type="project" value="TreeGrafter"/>
</dbReference>
<dbReference type="EC" id="4.2.1.130" evidence="1"/>
<dbReference type="CDD" id="cd03135">
    <property type="entry name" value="GATase1_DJ-1"/>
    <property type="match status" value="1"/>
</dbReference>
<dbReference type="GO" id="GO:0019172">
    <property type="term" value="F:glyoxalase III activity"/>
    <property type="evidence" value="ECO:0007669"/>
    <property type="project" value="UniProtKB-EC"/>
</dbReference>
<dbReference type="NCBIfam" id="TIGR01383">
    <property type="entry name" value="not_thiJ"/>
    <property type="match status" value="1"/>
</dbReference>
<dbReference type="InterPro" id="IPR029062">
    <property type="entry name" value="Class_I_gatase-like"/>
</dbReference>
<accession>A0AAF0ISB6</accession>
<dbReference type="GO" id="GO:0005739">
    <property type="term" value="C:mitochondrion"/>
    <property type="evidence" value="ECO:0007669"/>
    <property type="project" value="TreeGrafter"/>
</dbReference>
<dbReference type="SUPFAM" id="SSF52317">
    <property type="entry name" value="Class I glutamine amidotransferase-like"/>
    <property type="match status" value="1"/>
</dbReference>
<dbReference type="PANTHER" id="PTHR48094:SF12">
    <property type="entry name" value="PARKINSON DISEASE PROTEIN 7 HOMOLOG"/>
    <property type="match status" value="1"/>
</dbReference>
<dbReference type="InterPro" id="IPR006287">
    <property type="entry name" value="DJ-1"/>
</dbReference>
<keyword evidence="4" id="KW-0378">Hydrolase</keyword>
<dbReference type="GO" id="GO:1903189">
    <property type="term" value="P:glyoxal metabolic process"/>
    <property type="evidence" value="ECO:0007669"/>
    <property type="project" value="TreeGrafter"/>
</dbReference>
<evidence type="ECO:0000313" key="5">
    <source>
        <dbReference type="Proteomes" id="UP001216638"/>
    </source>
</evidence>
<keyword evidence="5" id="KW-1185">Reference proteome</keyword>
<gene>
    <name evidence="4" type="ORF">MBRA1_001407</name>
</gene>
<dbReference type="InterPro" id="IPR002818">
    <property type="entry name" value="DJ-1/PfpI"/>
</dbReference>
<organism evidence="4 5">
    <name type="scientific">Malassezia brasiliensis</name>
    <dbReference type="NCBI Taxonomy" id="1821822"/>
    <lineage>
        <taxon>Eukaryota</taxon>
        <taxon>Fungi</taxon>
        <taxon>Dikarya</taxon>
        <taxon>Basidiomycota</taxon>
        <taxon>Ustilaginomycotina</taxon>
        <taxon>Malasseziomycetes</taxon>
        <taxon>Malasseziales</taxon>
        <taxon>Malasseziaceae</taxon>
        <taxon>Malassezia</taxon>
    </lineage>
</organism>
<protein>
    <recommendedName>
        <fullName evidence="1">D-lactate dehydratase</fullName>
        <ecNumber evidence="1">4.2.1.130</ecNumber>
    </recommendedName>
</protein>
<dbReference type="AlphaFoldDB" id="A0AAF0ISB6"/>